<keyword evidence="1" id="KW-0732">Signal</keyword>
<evidence type="ECO:0000313" key="3">
    <source>
        <dbReference type="EMBL" id="RLL94801.1"/>
    </source>
</evidence>
<sequence length="337" mass="36111">MYLTMTLLIGGLLSMQGLILSTATSAPSISETSGYILTPIFNTKKLSRSDLLPVSQIINKPLVDYDSVKQPAKGHFITTINSAMFSVYPPIQGCGYGLTTTSNKARYQACSVTPNAGFFNISNMTHLHYLSGIVSNNILIKHDTTGSVHFGLTDDRNWFIRYLDNEFLNSHTLASVADRCDSTGLCQNGADLPWYFRDLVSGQVQLVNNGKNYINASSGVTTFTTEVSGRTAIGVLKGGRLGLVQIDGATGQDGIDLFTLADMMVELGFIQAINLDGGGSSDTSVNGVLVSSPSDRWAGDSTGLFGCERAVSTRLAYPIRTLGWIRAGPNPTHADMG</sequence>
<keyword evidence="4" id="KW-1185">Reference proteome</keyword>
<accession>A0A3R7FPA4</accession>
<name>A0A3R7FPA4_9EURO</name>
<dbReference type="InterPro" id="IPR018711">
    <property type="entry name" value="NAGPA"/>
</dbReference>
<dbReference type="PANTHER" id="PTHR40446:SF2">
    <property type="entry name" value="N-ACETYLGLUCOSAMINE-1-PHOSPHODIESTER ALPHA-N-ACETYLGLUCOSAMINIDASE"/>
    <property type="match status" value="1"/>
</dbReference>
<feature type="chain" id="PRO_5018721962" description="Phosphodiester glycosidase domain-containing protein" evidence="1">
    <location>
        <begin position="22"/>
        <end position="337"/>
    </location>
</feature>
<dbReference type="GO" id="GO:0033299">
    <property type="term" value="P:secretion of lysosomal enzymes"/>
    <property type="evidence" value="ECO:0007669"/>
    <property type="project" value="TreeGrafter"/>
</dbReference>
<evidence type="ECO:0000259" key="2">
    <source>
        <dbReference type="Pfam" id="PF09992"/>
    </source>
</evidence>
<protein>
    <recommendedName>
        <fullName evidence="2">Phosphodiester glycosidase domain-containing protein</fullName>
    </recommendedName>
</protein>
<feature type="domain" description="Phosphodiester glycosidase" evidence="2">
    <location>
        <begin position="111"/>
        <end position="312"/>
    </location>
</feature>
<evidence type="ECO:0000256" key="1">
    <source>
        <dbReference type="SAM" id="SignalP"/>
    </source>
</evidence>
<dbReference type="PANTHER" id="PTHR40446">
    <property type="entry name" value="N-ACETYLGLUCOSAMINE-1-PHOSPHODIESTER ALPHA-N-ACETYLGLUCOSAMINIDASE"/>
    <property type="match status" value="1"/>
</dbReference>
<evidence type="ECO:0000313" key="4">
    <source>
        <dbReference type="Proteomes" id="UP000215289"/>
    </source>
</evidence>
<dbReference type="OrthoDB" id="192253at2759"/>
<proteinExistence type="predicted"/>
<dbReference type="Pfam" id="PF09992">
    <property type="entry name" value="NAGPA"/>
    <property type="match status" value="1"/>
</dbReference>
<reference evidence="3 4" key="1">
    <citation type="submission" date="2018-08" db="EMBL/GenBank/DDBJ databases">
        <title>Draft genome sequences of two Aspergillus turcosus clinical strains isolated from bronchoalveolar lavage fluid: one azole-susceptible and the other azole-resistant.</title>
        <authorList>
            <person name="Parent-Michaud M."/>
            <person name="Dufresne P.J."/>
            <person name="Fournier E."/>
            <person name="Martineau C."/>
            <person name="Moreira S."/>
            <person name="Perkins V."/>
            <person name="De Repentigny L."/>
            <person name="Dufresne S.F."/>
        </authorList>
    </citation>
    <scope>NUCLEOTIDE SEQUENCE [LARGE SCALE GENOMIC DNA]</scope>
    <source>
        <strain evidence="3">HMR AF 1038</strain>
    </source>
</reference>
<feature type="signal peptide" evidence="1">
    <location>
        <begin position="1"/>
        <end position="21"/>
    </location>
</feature>
<organism evidence="3 4">
    <name type="scientific">Aspergillus turcosus</name>
    <dbReference type="NCBI Taxonomy" id="1245748"/>
    <lineage>
        <taxon>Eukaryota</taxon>
        <taxon>Fungi</taxon>
        <taxon>Dikarya</taxon>
        <taxon>Ascomycota</taxon>
        <taxon>Pezizomycotina</taxon>
        <taxon>Eurotiomycetes</taxon>
        <taxon>Eurotiomycetidae</taxon>
        <taxon>Eurotiales</taxon>
        <taxon>Aspergillaceae</taxon>
        <taxon>Aspergillus</taxon>
        <taxon>Aspergillus subgen. Fumigati</taxon>
    </lineage>
</organism>
<dbReference type="EMBL" id="NIDN02000184">
    <property type="protein sequence ID" value="RLL94801.1"/>
    <property type="molecule type" value="Genomic_DNA"/>
</dbReference>
<dbReference type="AlphaFoldDB" id="A0A3R7FPA4"/>
<comment type="caution">
    <text evidence="3">The sequence shown here is derived from an EMBL/GenBank/DDBJ whole genome shotgun (WGS) entry which is preliminary data.</text>
</comment>
<dbReference type="Proteomes" id="UP000215289">
    <property type="component" value="Unassembled WGS sequence"/>
</dbReference>
<dbReference type="STRING" id="1245748.A0A3R7FPA4"/>
<gene>
    <name evidence="3" type="ORF">CFD26_105201</name>
</gene>